<evidence type="ECO:0000259" key="5">
    <source>
        <dbReference type="PROSITE" id="PS51175"/>
    </source>
</evidence>
<dbReference type="Pfam" id="PF03422">
    <property type="entry name" value="CBM_6"/>
    <property type="match status" value="1"/>
</dbReference>
<evidence type="ECO:0000256" key="2">
    <source>
        <dbReference type="ARBA" id="ARBA00022525"/>
    </source>
</evidence>
<organism evidence="6">
    <name type="scientific">Streptomyces tendae</name>
    <dbReference type="NCBI Taxonomy" id="1932"/>
    <lineage>
        <taxon>Bacteria</taxon>
        <taxon>Bacillati</taxon>
        <taxon>Actinomycetota</taxon>
        <taxon>Actinomycetes</taxon>
        <taxon>Kitasatosporales</taxon>
        <taxon>Streptomycetaceae</taxon>
        <taxon>Streptomyces</taxon>
    </lineage>
</organism>
<dbReference type="EMBL" id="JAAIFS010000011">
    <property type="protein sequence ID" value="NEV91926.1"/>
    <property type="molecule type" value="Genomic_DNA"/>
</dbReference>
<dbReference type="InterPro" id="IPR006626">
    <property type="entry name" value="PbH1"/>
</dbReference>
<comment type="subcellular location">
    <subcellularLocation>
        <location evidence="1">Secreted</location>
    </subcellularLocation>
</comment>
<feature type="signal peptide" evidence="4">
    <location>
        <begin position="1"/>
        <end position="29"/>
    </location>
</feature>
<reference evidence="6" key="1">
    <citation type="journal article" date="2020" name="Microorganisms">
        <title>Isolation, Genomic and Metabolomic Characterization of Streptomyces tendae VITAKN with Quorum Sensing Inhibitory Activity from Southern India.</title>
        <authorList>
            <person name="Ishaque N.M."/>
            <person name="Burgsdorf I."/>
            <person name="Limlingan Malit J.J."/>
            <person name="Saha S."/>
            <person name="Teta R."/>
            <person name="Ewe D."/>
            <person name="Kannabiran K."/>
            <person name="Hrouzek P."/>
            <person name="Steindler L."/>
            <person name="Costantino V."/>
            <person name="Saurav K."/>
        </authorList>
    </citation>
    <scope>NUCLEOTIDE SEQUENCE</scope>
    <source>
        <strain evidence="6">VITAKN</strain>
    </source>
</reference>
<proteinExistence type="predicted"/>
<dbReference type="InterPro" id="IPR008979">
    <property type="entry name" value="Galactose-bd-like_sf"/>
</dbReference>
<dbReference type="InterPro" id="IPR012334">
    <property type="entry name" value="Pectin_lyas_fold"/>
</dbReference>
<dbReference type="InterPro" id="IPR052052">
    <property type="entry name" value="Polysaccharide_Lyase_9"/>
</dbReference>
<dbReference type="SMART" id="SM00710">
    <property type="entry name" value="PbH1"/>
    <property type="match status" value="4"/>
</dbReference>
<dbReference type="InterPro" id="IPR006584">
    <property type="entry name" value="Cellulose-bd_IV"/>
</dbReference>
<evidence type="ECO:0000256" key="3">
    <source>
        <dbReference type="ARBA" id="ARBA00022729"/>
    </source>
</evidence>
<feature type="chain" id="PRO_5025580165" evidence="4">
    <location>
        <begin position="30"/>
        <end position="786"/>
    </location>
</feature>
<gene>
    <name evidence="6" type="ORF">GUR47_35415</name>
</gene>
<dbReference type="Pfam" id="PF13229">
    <property type="entry name" value="Beta_helix"/>
    <property type="match status" value="1"/>
</dbReference>
<comment type="caution">
    <text evidence="6">The sequence shown here is derived from an EMBL/GenBank/DDBJ whole genome shotgun (WGS) entry which is preliminary data.</text>
</comment>
<dbReference type="InterPro" id="IPR011459">
    <property type="entry name" value="DUF1565"/>
</dbReference>
<evidence type="ECO:0000313" key="6">
    <source>
        <dbReference type="EMBL" id="NEV91926.1"/>
    </source>
</evidence>
<accession>A0A6B3QV48</accession>
<dbReference type="PANTHER" id="PTHR40088">
    <property type="entry name" value="PECTATE LYASE (EUROFUNG)"/>
    <property type="match status" value="1"/>
</dbReference>
<dbReference type="Pfam" id="PF07602">
    <property type="entry name" value="DUF1565"/>
    <property type="match status" value="1"/>
</dbReference>
<dbReference type="GO" id="GO:0030246">
    <property type="term" value="F:carbohydrate binding"/>
    <property type="evidence" value="ECO:0007669"/>
    <property type="project" value="InterPro"/>
</dbReference>
<dbReference type="SUPFAM" id="SSF49785">
    <property type="entry name" value="Galactose-binding domain-like"/>
    <property type="match status" value="1"/>
</dbReference>
<evidence type="ECO:0000256" key="1">
    <source>
        <dbReference type="ARBA" id="ARBA00004613"/>
    </source>
</evidence>
<dbReference type="SMART" id="SM00606">
    <property type="entry name" value="CBD_IV"/>
    <property type="match status" value="1"/>
</dbReference>
<dbReference type="InterPro" id="IPR039448">
    <property type="entry name" value="Beta_helix"/>
</dbReference>
<dbReference type="Gene3D" id="2.160.20.10">
    <property type="entry name" value="Single-stranded right-handed beta-helix, Pectin lyase-like"/>
    <property type="match status" value="2"/>
</dbReference>
<dbReference type="AlphaFoldDB" id="A0A6B3QV48"/>
<sequence length="786" mass="82103">MYWRRSALVLGTAAATVLTALTAAVPVSAHTKGTTRYVSVTGSDANRGTKQSPFSTVQQCADVAQAGDTCVIAAGTYRETLTPPRDGTASARITFRAAPGARVVLDGSAPVDGWAQVSASDLSVLQAADPTLSGSDFATAATAGKIYRTDIALNPALPGNQLFVDGTMLGEAQWPYPGTEPTRPDYNSADAGTNDTLYDDALTQPAGYWKGARLTSHNWFVSQTGTVTSSTVGSVTASGLATSCVGLSPNQQNLYSLTGKLQAFSHAGQWFYDADAQRLYMWMPDGASPAGHTVEAKQRNVAVDLSGRSYVSVVGLGVRAATVVTSPTSTHNVLDGIDATYVSHYMDLKVDPGKVTPADPCDVLTAGETTSGILLKGTANTLRDSRIDYSAGNGVLLAGSGNTVTNNLITRVDYRGSYAAGINVLGTDQTITHNTVTNSGRSNINIDNKVAGTTASGHEIAYNDLSDYGNLVVDVGAIYICCQVNLAGTEIHHNKLHDAALFAASAPAPGVYLDLSTYNATVYDNVAWNRTTYGVVLINPNGGTTRGNRVYNNTSGTDRKSVSLFPGTYSDTEVANNIGDADTMAGVSSTNNLPMADGPQFTDPAHHDYTLGSSSPARNYGLVRPPATDGYTDPQPSAGAYQYGATPWQAGVAVQRTTVQAESYAQGSGVATHAAGTGSVLGSFDGGDWVRYDDVDFGTGRNLLVASIGSERPYAGGRFEVRLDSATGPVVGTVRVENTGGWDTYLDQTSTIMPTSGTHDVYLKALGTAPGVANIDHFSVEKVISQ</sequence>
<dbReference type="PROSITE" id="PS51175">
    <property type="entry name" value="CBM6"/>
    <property type="match status" value="1"/>
</dbReference>
<keyword evidence="2" id="KW-0964">Secreted</keyword>
<dbReference type="CDD" id="cd04084">
    <property type="entry name" value="CBM6_xylanase-like"/>
    <property type="match status" value="1"/>
</dbReference>
<feature type="domain" description="CBM6" evidence="5">
    <location>
        <begin position="657"/>
        <end position="781"/>
    </location>
</feature>
<protein>
    <submittedName>
        <fullName evidence="6">Carbohydrate-binding protein</fullName>
    </submittedName>
</protein>
<dbReference type="GO" id="GO:0005576">
    <property type="term" value="C:extracellular region"/>
    <property type="evidence" value="ECO:0007669"/>
    <property type="project" value="UniProtKB-SubCell"/>
</dbReference>
<dbReference type="PANTHER" id="PTHR40088:SF2">
    <property type="entry name" value="SECRETED SUGAR HYDROLASE"/>
    <property type="match status" value="1"/>
</dbReference>
<dbReference type="InterPro" id="IPR005084">
    <property type="entry name" value="CBM6"/>
</dbReference>
<name>A0A6B3QV48_STRTE</name>
<dbReference type="SUPFAM" id="SSF51126">
    <property type="entry name" value="Pectin lyase-like"/>
    <property type="match status" value="1"/>
</dbReference>
<evidence type="ECO:0000256" key="4">
    <source>
        <dbReference type="SAM" id="SignalP"/>
    </source>
</evidence>
<dbReference type="GO" id="GO:0016837">
    <property type="term" value="F:carbon-oxygen lyase activity, acting on polysaccharides"/>
    <property type="evidence" value="ECO:0007669"/>
    <property type="project" value="TreeGrafter"/>
</dbReference>
<dbReference type="InterPro" id="IPR011050">
    <property type="entry name" value="Pectin_lyase_fold/virulence"/>
</dbReference>
<dbReference type="Gene3D" id="2.60.120.260">
    <property type="entry name" value="Galactose-binding domain-like"/>
    <property type="match status" value="1"/>
</dbReference>
<keyword evidence="3 4" id="KW-0732">Signal</keyword>